<dbReference type="RefSeq" id="WP_010982721.1">
    <property type="nucleotide sequence ID" value="NZ_BAABTN010000006.1"/>
</dbReference>
<proteinExistence type="predicted"/>
<dbReference type="GeneID" id="41538382"/>
<name>A0A4D4LJ61_STRAX</name>
<keyword evidence="1" id="KW-0812">Transmembrane</keyword>
<dbReference type="Proteomes" id="UP000299211">
    <property type="component" value="Unassembled WGS sequence"/>
</dbReference>
<dbReference type="InterPro" id="IPR007349">
    <property type="entry name" value="DUF418"/>
</dbReference>
<evidence type="ECO:0000256" key="1">
    <source>
        <dbReference type="SAM" id="Phobius"/>
    </source>
</evidence>
<feature type="transmembrane region" description="Helical" evidence="1">
    <location>
        <begin position="301"/>
        <end position="322"/>
    </location>
</feature>
<dbReference type="OMA" id="EYPVLTW"/>
<protein>
    <recommendedName>
        <fullName evidence="8">DUF418 domain-containing protein</fullName>
    </recommendedName>
</protein>
<evidence type="ECO:0000313" key="5">
    <source>
        <dbReference type="EMBL" id="GDY78950.1"/>
    </source>
</evidence>
<sequence>MTHVVAEAAPAEAMSAARAGPSRTSSTGRLIGLDLARGLAVIGMYTAHLGTDPSEGGPLGWVTEVTRGRFPALFALLAGFTLIILTGRPQPRTGRAGRQAMGRVLIRSAVLIALGYALAYLDTPIDVILAAYGVIFALALPLYRLRASTLAVIAAAMTLVMPPVVYLLRAAVEGGSWADAVIANDPLARVTGSDGILELFITGEYPVLTWLPFVIAGMAVARLDLSRPGIRARIALLGGALAVLGYGGSWLALHLVPGAQATVSAATDGGSASSAWWSDAVGDPTTSTPDWMLVAAPHSQTTWSILGNTGFALVILAVCLIATDRSARLRWFATPVTAVGSVALTAYVGHIVAIKALGMDDVPTSDALAVLIGFASVAMLLALAWTRVFRRGPLEYLVHAATTPARLIN</sequence>
<feature type="transmembrane region" description="Helical" evidence="1">
    <location>
        <begin position="207"/>
        <end position="225"/>
    </location>
</feature>
<feature type="transmembrane region" description="Helical" evidence="1">
    <location>
        <begin position="234"/>
        <end position="253"/>
    </location>
</feature>
<dbReference type="Pfam" id="PF07786">
    <property type="entry name" value="HGSNAT_cat"/>
    <property type="match status" value="1"/>
</dbReference>
<dbReference type="EMBL" id="BJHY01000001">
    <property type="protein sequence ID" value="GDY78950.1"/>
    <property type="molecule type" value="Genomic_DNA"/>
</dbReference>
<evidence type="ECO:0000259" key="2">
    <source>
        <dbReference type="Pfam" id="PF04235"/>
    </source>
</evidence>
<keyword evidence="1" id="KW-0472">Membrane</keyword>
<dbReference type="InterPro" id="IPR012429">
    <property type="entry name" value="HGSNAT_cat"/>
</dbReference>
<evidence type="ECO:0000259" key="3">
    <source>
        <dbReference type="Pfam" id="PF07786"/>
    </source>
</evidence>
<accession>A0A4D4LJ61</accession>
<dbReference type="Proteomes" id="UP000302139">
    <property type="component" value="Unassembled WGS sequence"/>
</dbReference>
<reference evidence="5 6" key="1">
    <citation type="submission" date="2019-04" db="EMBL/GenBank/DDBJ databases">
        <title>Draft genome sequences of Streptomyces avermitilis ATCC 31267.</title>
        <authorList>
            <person name="Komaki H."/>
            <person name="Tamura T."/>
            <person name="Hosoyama A."/>
        </authorList>
    </citation>
    <scope>NUCLEOTIDE SEQUENCE [LARGE SCALE GENOMIC DNA]</scope>
    <source>
        <strain evidence="5 6">ATCC 31267</strain>
    </source>
</reference>
<dbReference type="STRING" id="33903.AQJ43_10125"/>
<dbReference type="Pfam" id="PF04235">
    <property type="entry name" value="DUF418"/>
    <property type="match status" value="1"/>
</dbReference>
<reference evidence="4 7" key="2">
    <citation type="submission" date="2019-04" db="EMBL/GenBank/DDBJ databases">
        <title>Draft genome sequences of Streptomyces avermitilis NBRC 14893.</title>
        <authorList>
            <person name="Komaki H."/>
            <person name="Tamura T."/>
            <person name="Hosoyama A."/>
        </authorList>
    </citation>
    <scope>NUCLEOTIDE SEQUENCE [LARGE SCALE GENOMIC DNA]</scope>
    <source>
        <strain evidence="4 7">NBRC 14893</strain>
    </source>
</reference>
<feature type="transmembrane region" description="Helical" evidence="1">
    <location>
        <begin position="150"/>
        <end position="168"/>
    </location>
</feature>
<gene>
    <name evidence="4" type="ORF">SAV14893_003680</name>
    <name evidence="5" type="ORF">SAV31267_084350</name>
</gene>
<dbReference type="AlphaFoldDB" id="A0A4D4LJ61"/>
<evidence type="ECO:0000313" key="6">
    <source>
        <dbReference type="Proteomes" id="UP000299211"/>
    </source>
</evidence>
<evidence type="ECO:0000313" key="7">
    <source>
        <dbReference type="Proteomes" id="UP000302139"/>
    </source>
</evidence>
<keyword evidence="1" id="KW-1133">Transmembrane helix</keyword>
<dbReference type="PANTHER" id="PTHR30590">
    <property type="entry name" value="INNER MEMBRANE PROTEIN"/>
    <property type="match status" value="1"/>
</dbReference>
<comment type="caution">
    <text evidence="4">The sequence shown here is derived from an EMBL/GenBank/DDBJ whole genome shotgun (WGS) entry which is preliminary data.</text>
</comment>
<feature type="transmembrane region" description="Helical" evidence="1">
    <location>
        <begin position="329"/>
        <end position="348"/>
    </location>
</feature>
<dbReference type="InterPro" id="IPR052529">
    <property type="entry name" value="Bact_Transport_Assoc"/>
</dbReference>
<feature type="transmembrane region" description="Helical" evidence="1">
    <location>
        <begin position="70"/>
        <end position="88"/>
    </location>
</feature>
<dbReference type="EMBL" id="BJHX01000001">
    <property type="protein sequence ID" value="GDY60975.1"/>
    <property type="molecule type" value="Genomic_DNA"/>
</dbReference>
<organism evidence="4 7">
    <name type="scientific">Streptomyces avermitilis</name>
    <dbReference type="NCBI Taxonomy" id="33903"/>
    <lineage>
        <taxon>Bacteria</taxon>
        <taxon>Bacillati</taxon>
        <taxon>Actinomycetota</taxon>
        <taxon>Actinomycetes</taxon>
        <taxon>Kitasatosporales</taxon>
        <taxon>Streptomycetaceae</taxon>
        <taxon>Streptomyces</taxon>
    </lineage>
</organism>
<evidence type="ECO:0000313" key="4">
    <source>
        <dbReference type="EMBL" id="GDY60975.1"/>
    </source>
</evidence>
<feature type="domain" description="DUF418" evidence="2">
    <location>
        <begin position="291"/>
        <end position="402"/>
    </location>
</feature>
<feature type="domain" description="Heparan-alpha-glucosaminide N-acetyltransferase catalytic" evidence="3">
    <location>
        <begin position="29"/>
        <end position="227"/>
    </location>
</feature>
<feature type="transmembrane region" description="Helical" evidence="1">
    <location>
        <begin position="368"/>
        <end position="386"/>
    </location>
</feature>
<feature type="transmembrane region" description="Helical" evidence="1">
    <location>
        <begin position="100"/>
        <end position="121"/>
    </location>
</feature>
<feature type="transmembrane region" description="Helical" evidence="1">
    <location>
        <begin position="127"/>
        <end position="143"/>
    </location>
</feature>
<dbReference type="PANTHER" id="PTHR30590:SF3">
    <property type="entry name" value="HYPOTHETICAL MEMBRANE SPANNING PROTEIN"/>
    <property type="match status" value="1"/>
</dbReference>
<evidence type="ECO:0008006" key="8">
    <source>
        <dbReference type="Google" id="ProtNLM"/>
    </source>
</evidence>